<keyword evidence="7" id="KW-1185">Reference proteome</keyword>
<evidence type="ECO:0000256" key="3">
    <source>
        <dbReference type="ARBA" id="ARBA00011233"/>
    </source>
</evidence>
<dbReference type="Proteomes" id="UP000598820">
    <property type="component" value="Unassembled WGS sequence"/>
</dbReference>
<dbReference type="Gene3D" id="3.20.20.70">
    <property type="entry name" value="Aldolase class I"/>
    <property type="match status" value="1"/>
</dbReference>
<comment type="caution">
    <text evidence="6">The sequence shown here is derived from an EMBL/GenBank/DDBJ whole genome shotgun (WGS) entry which is preliminary data.</text>
</comment>
<dbReference type="InterPro" id="IPR013785">
    <property type="entry name" value="Aldolase_TIM"/>
</dbReference>
<evidence type="ECO:0000256" key="5">
    <source>
        <dbReference type="ARBA" id="ARBA00023277"/>
    </source>
</evidence>
<dbReference type="Pfam" id="PF01081">
    <property type="entry name" value="Aldolase"/>
    <property type="match status" value="1"/>
</dbReference>
<sequence>MPAFSSDTILDLVTNHPIVPVFYHADAAHAQSIVQACYDGGLRVFEFTNRGDRALPVFTQLAGYVAKNCPDMALGIGTILTPEDATKFIEAGAAFVVQPVTTAAVGDVCREKGVPWMPAGSTLNEIYQATLLGARLVKVFPGNVVGPDFIKAIKGPMPWLQLMVTGGVEPTYESINAWFKAGVTAVGMGSQLFAGDGANPDVLRERVDSLVQIVRPFISKAK</sequence>
<accession>A0A926Y0N9</accession>
<gene>
    <name evidence="6" type="ORF">IC229_23980</name>
</gene>
<comment type="similarity">
    <text evidence="2">Belongs to the KHG/KDPG aldolase family.</text>
</comment>
<dbReference type="EMBL" id="JACWZY010000024">
    <property type="protein sequence ID" value="MBD2703726.1"/>
    <property type="molecule type" value="Genomic_DNA"/>
</dbReference>
<dbReference type="AlphaFoldDB" id="A0A926Y0N9"/>
<name>A0A926Y0N9_9BACT</name>
<dbReference type="RefSeq" id="WP_190889624.1">
    <property type="nucleotide sequence ID" value="NZ_JACWZY010000024.1"/>
</dbReference>
<comment type="pathway">
    <text evidence="1">Carbohydrate acid metabolism.</text>
</comment>
<organism evidence="6 7">
    <name type="scientific">Spirosoma profusum</name>
    <dbReference type="NCBI Taxonomy" id="2771354"/>
    <lineage>
        <taxon>Bacteria</taxon>
        <taxon>Pseudomonadati</taxon>
        <taxon>Bacteroidota</taxon>
        <taxon>Cytophagia</taxon>
        <taxon>Cytophagales</taxon>
        <taxon>Cytophagaceae</taxon>
        <taxon>Spirosoma</taxon>
    </lineage>
</organism>
<evidence type="ECO:0000256" key="1">
    <source>
        <dbReference type="ARBA" id="ARBA00004761"/>
    </source>
</evidence>
<evidence type="ECO:0000313" key="7">
    <source>
        <dbReference type="Proteomes" id="UP000598820"/>
    </source>
</evidence>
<dbReference type="PANTHER" id="PTHR30246">
    <property type="entry name" value="2-KETO-3-DEOXY-6-PHOSPHOGLUCONATE ALDOLASE"/>
    <property type="match status" value="1"/>
</dbReference>
<dbReference type="PANTHER" id="PTHR30246:SF1">
    <property type="entry name" value="2-DEHYDRO-3-DEOXY-6-PHOSPHOGALACTONATE ALDOLASE-RELATED"/>
    <property type="match status" value="1"/>
</dbReference>
<dbReference type="GO" id="GO:0016829">
    <property type="term" value="F:lyase activity"/>
    <property type="evidence" value="ECO:0007669"/>
    <property type="project" value="UniProtKB-KW"/>
</dbReference>
<proteinExistence type="inferred from homology"/>
<protein>
    <submittedName>
        <fullName evidence="6">Bifunctional 4-hydroxy-2-oxoglutarate aldolase/2-dehydro-3-deoxy-phosphogluconate aldolase</fullName>
    </submittedName>
</protein>
<evidence type="ECO:0000256" key="2">
    <source>
        <dbReference type="ARBA" id="ARBA00006906"/>
    </source>
</evidence>
<evidence type="ECO:0000256" key="4">
    <source>
        <dbReference type="ARBA" id="ARBA00023239"/>
    </source>
</evidence>
<evidence type="ECO:0000313" key="6">
    <source>
        <dbReference type="EMBL" id="MBD2703726.1"/>
    </source>
</evidence>
<dbReference type="CDD" id="cd00452">
    <property type="entry name" value="KDPG_aldolase"/>
    <property type="match status" value="1"/>
</dbReference>
<reference evidence="6" key="1">
    <citation type="submission" date="2020-09" db="EMBL/GenBank/DDBJ databases">
        <authorList>
            <person name="Kim M.K."/>
        </authorList>
    </citation>
    <scope>NUCLEOTIDE SEQUENCE</scope>
    <source>
        <strain evidence="6">BT702</strain>
    </source>
</reference>
<comment type="subunit">
    <text evidence="3">Homotrimer.</text>
</comment>
<keyword evidence="4" id="KW-0456">Lyase</keyword>
<keyword evidence="5" id="KW-0119">Carbohydrate metabolism</keyword>
<dbReference type="InterPro" id="IPR000887">
    <property type="entry name" value="Aldlse_KDPG_KHG"/>
</dbReference>
<dbReference type="SUPFAM" id="SSF51569">
    <property type="entry name" value="Aldolase"/>
    <property type="match status" value="1"/>
</dbReference>